<sequence length="129" mass="14452">MSTIAPTFDFTITNNNINRNDISSSHIFISHIATTFNAWLDKYIKNRDPLEKLTGLKLEFDNLSSIINKSSELMQNATMRKTLLPGAIMVSEFPDFTISTNPVIDLNATLLLQCCGQFSQSSLDLILHV</sequence>
<evidence type="ECO:0000313" key="1">
    <source>
        <dbReference type="EMBL" id="CAF1093495.1"/>
    </source>
</evidence>
<proteinExistence type="predicted"/>
<name>A0A814NMT8_9BILA</name>
<gene>
    <name evidence="1" type="ORF">GPM918_LOCUS18383</name>
    <name evidence="2" type="ORF">SRO942_LOCUS18380</name>
</gene>
<accession>A0A814NMT8</accession>
<protein>
    <submittedName>
        <fullName evidence="1">Uncharacterized protein</fullName>
    </submittedName>
</protein>
<dbReference type="EMBL" id="CAJOBC010005298">
    <property type="protein sequence ID" value="CAF3858864.1"/>
    <property type="molecule type" value="Genomic_DNA"/>
</dbReference>
<keyword evidence="3" id="KW-1185">Reference proteome</keyword>
<dbReference type="EMBL" id="CAJNOQ010005298">
    <property type="protein sequence ID" value="CAF1093495.1"/>
    <property type="molecule type" value="Genomic_DNA"/>
</dbReference>
<reference evidence="1" key="1">
    <citation type="submission" date="2021-02" db="EMBL/GenBank/DDBJ databases">
        <authorList>
            <person name="Nowell W R."/>
        </authorList>
    </citation>
    <scope>NUCLEOTIDE SEQUENCE</scope>
</reference>
<comment type="caution">
    <text evidence="1">The sequence shown here is derived from an EMBL/GenBank/DDBJ whole genome shotgun (WGS) entry which is preliminary data.</text>
</comment>
<dbReference type="Proteomes" id="UP000663829">
    <property type="component" value="Unassembled WGS sequence"/>
</dbReference>
<evidence type="ECO:0000313" key="3">
    <source>
        <dbReference type="Proteomes" id="UP000663829"/>
    </source>
</evidence>
<organism evidence="1 3">
    <name type="scientific">Didymodactylos carnosus</name>
    <dbReference type="NCBI Taxonomy" id="1234261"/>
    <lineage>
        <taxon>Eukaryota</taxon>
        <taxon>Metazoa</taxon>
        <taxon>Spiralia</taxon>
        <taxon>Gnathifera</taxon>
        <taxon>Rotifera</taxon>
        <taxon>Eurotatoria</taxon>
        <taxon>Bdelloidea</taxon>
        <taxon>Philodinida</taxon>
        <taxon>Philodinidae</taxon>
        <taxon>Didymodactylos</taxon>
    </lineage>
</organism>
<evidence type="ECO:0000313" key="2">
    <source>
        <dbReference type="EMBL" id="CAF3858864.1"/>
    </source>
</evidence>
<dbReference type="Proteomes" id="UP000681722">
    <property type="component" value="Unassembled WGS sequence"/>
</dbReference>
<dbReference type="AlphaFoldDB" id="A0A814NMT8"/>